<name>H8XVL8_FLAIG</name>
<dbReference type="eggNOG" id="COG4099">
    <property type="taxonomic scope" value="Bacteria"/>
</dbReference>
<reference evidence="4" key="2">
    <citation type="submission" date="2012-03" db="EMBL/GenBank/DDBJ databases">
        <title>Complete genome sequence of Flavobacterium indicum GPTSA100-9T, isolated from warm spring water.</title>
        <authorList>
            <person name="Barbier P."/>
            <person name="Houel A."/>
            <person name="Loux V."/>
            <person name="Poulain J."/>
            <person name="Bernardet J.-F."/>
            <person name="Touchon M."/>
            <person name="Duchaud E."/>
        </authorList>
    </citation>
    <scope>NUCLEOTIDE SEQUENCE [LARGE SCALE GENOMIC DNA]</scope>
    <source>
        <strain evidence="4">DSM 17447 / CIP 109464 / GPTSA100-9</strain>
    </source>
</reference>
<dbReference type="SUPFAM" id="SSF53474">
    <property type="entry name" value="alpha/beta-Hydrolases"/>
    <property type="match status" value="1"/>
</dbReference>
<dbReference type="PANTHER" id="PTHR43037">
    <property type="entry name" value="UNNAMED PRODUCT-RELATED"/>
    <property type="match status" value="1"/>
</dbReference>
<dbReference type="InterPro" id="IPR029058">
    <property type="entry name" value="AB_hydrolase_fold"/>
</dbReference>
<dbReference type="Gene3D" id="3.40.50.1820">
    <property type="entry name" value="alpha/beta hydrolase"/>
    <property type="match status" value="1"/>
</dbReference>
<gene>
    <name evidence="3" type="ordered locus">KQS_10265</name>
</gene>
<reference evidence="3 4" key="1">
    <citation type="journal article" date="2012" name="J. Bacteriol.">
        <title>Complete Genome Sequence of Flavobacterium indicum GPSTA100-9T, Isolated from Warm Spring Water.</title>
        <authorList>
            <person name="Barbier P."/>
            <person name="Houel A."/>
            <person name="Loux V."/>
            <person name="Poulain J."/>
            <person name="Bernardet J.F."/>
            <person name="Touchon M."/>
            <person name="Duchaud E."/>
        </authorList>
    </citation>
    <scope>NUCLEOTIDE SEQUENCE [LARGE SCALE GENOMIC DNA]</scope>
    <source>
        <strain evidence="4">DSM 17447 / CIP 109464 / GPTSA100-9</strain>
    </source>
</reference>
<accession>H8XVL8</accession>
<evidence type="ECO:0000313" key="4">
    <source>
        <dbReference type="Proteomes" id="UP000007599"/>
    </source>
</evidence>
<dbReference type="PANTHER" id="PTHR43037:SF1">
    <property type="entry name" value="BLL1128 PROTEIN"/>
    <property type="match status" value="1"/>
</dbReference>
<protein>
    <submittedName>
        <fullName evidence="3">Phospholipase/Carboxylesterase</fullName>
    </submittedName>
</protein>
<dbReference type="PATRIC" id="fig|1094466.5.peg.2016"/>
<dbReference type="InterPro" id="IPR050955">
    <property type="entry name" value="Plant_Biomass_Hydrol_Est"/>
</dbReference>
<dbReference type="OrthoDB" id="9764953at2"/>
<evidence type="ECO:0000256" key="1">
    <source>
        <dbReference type="ARBA" id="ARBA00022729"/>
    </source>
</evidence>
<dbReference type="RefSeq" id="WP_014389100.1">
    <property type="nucleotide sequence ID" value="NC_017025.1"/>
</dbReference>
<keyword evidence="4" id="KW-1185">Reference proteome</keyword>
<dbReference type="Pfam" id="PF01738">
    <property type="entry name" value="DLH"/>
    <property type="match status" value="1"/>
</dbReference>
<dbReference type="AlphaFoldDB" id="H8XVL8"/>
<dbReference type="EMBL" id="HE774682">
    <property type="protein sequence ID" value="CCG53982.1"/>
    <property type="molecule type" value="Genomic_DNA"/>
</dbReference>
<dbReference type="GO" id="GO:0016787">
    <property type="term" value="F:hydrolase activity"/>
    <property type="evidence" value="ECO:0007669"/>
    <property type="project" value="InterPro"/>
</dbReference>
<feature type="domain" description="Dienelactone hydrolase" evidence="2">
    <location>
        <begin position="101"/>
        <end position="206"/>
    </location>
</feature>
<dbReference type="STRING" id="1094466.KQS_10265"/>
<dbReference type="Proteomes" id="UP000007599">
    <property type="component" value="Chromosome I"/>
</dbReference>
<proteinExistence type="predicted"/>
<sequence length="228" mass="25849">MKKLVAFFLLFLFSFQQQEEVLHTIVGKTSYPFWIQVPKNETKDKLPILIFLHGKSLSGTDINRVKRYGVLRAIEKGRKINAIVVAPQLANGSWNPDKVLEILDYVQKNYETDTQRVYVCGMSLGSYGTMHFVGKYPDRVTAAVSICGGGNTADACRLSKVPIWIQHGDKDFIVHMKESQKIYNAIKQCDEKADVTLTIIPGGNHGNVESLFHQDALYDWLFKHKKTN</sequence>
<keyword evidence="1" id="KW-0732">Signal</keyword>
<evidence type="ECO:0000313" key="3">
    <source>
        <dbReference type="EMBL" id="CCG53982.1"/>
    </source>
</evidence>
<dbReference type="HOGENOM" id="CLU_064094_2_0_10"/>
<dbReference type="InterPro" id="IPR002925">
    <property type="entry name" value="Dienelactn_hydro"/>
</dbReference>
<dbReference type="KEGG" id="fin:KQS_10265"/>
<evidence type="ECO:0000259" key="2">
    <source>
        <dbReference type="Pfam" id="PF01738"/>
    </source>
</evidence>
<organism evidence="3 4">
    <name type="scientific">Flavobacterium indicum (strain DSM 17447 / CIP 109464 / GPTSA100-9)</name>
    <dbReference type="NCBI Taxonomy" id="1094466"/>
    <lineage>
        <taxon>Bacteria</taxon>
        <taxon>Pseudomonadati</taxon>
        <taxon>Bacteroidota</taxon>
        <taxon>Flavobacteriia</taxon>
        <taxon>Flavobacteriales</taxon>
        <taxon>Flavobacteriaceae</taxon>
        <taxon>Flavobacterium</taxon>
    </lineage>
</organism>